<dbReference type="EMBL" id="DRWR01000124">
    <property type="protein sequence ID" value="HHQ16696.1"/>
    <property type="molecule type" value="Genomic_DNA"/>
</dbReference>
<dbReference type="InterPro" id="IPR018076">
    <property type="entry name" value="T2SS_GspF_dom"/>
</dbReference>
<dbReference type="InterPro" id="IPR042094">
    <property type="entry name" value="T2SS_GspF_sf"/>
</dbReference>
<evidence type="ECO:0000256" key="3">
    <source>
        <dbReference type="ARBA" id="ARBA00022475"/>
    </source>
</evidence>
<feature type="domain" description="Type II secretion system protein GspF" evidence="9">
    <location>
        <begin position="268"/>
        <end position="389"/>
    </location>
</feature>
<comment type="subcellular location">
    <subcellularLocation>
        <location evidence="1">Cell inner membrane</location>
        <topology evidence="1">Multi-pass membrane protein</topology>
    </subcellularLocation>
</comment>
<feature type="transmembrane region" description="Helical" evidence="8">
    <location>
        <begin position="166"/>
        <end position="188"/>
    </location>
</feature>
<dbReference type="PRINTS" id="PR00812">
    <property type="entry name" value="BCTERIALGSPF"/>
</dbReference>
<evidence type="ECO:0000256" key="7">
    <source>
        <dbReference type="ARBA" id="ARBA00023136"/>
    </source>
</evidence>
<dbReference type="Gene3D" id="1.20.81.30">
    <property type="entry name" value="Type II secretion system (T2SS), domain F"/>
    <property type="match status" value="2"/>
</dbReference>
<evidence type="ECO:0000256" key="8">
    <source>
        <dbReference type="SAM" id="Phobius"/>
    </source>
</evidence>
<evidence type="ECO:0000313" key="10">
    <source>
        <dbReference type="EMBL" id="HHQ16696.1"/>
    </source>
</evidence>
<evidence type="ECO:0000256" key="6">
    <source>
        <dbReference type="ARBA" id="ARBA00022989"/>
    </source>
</evidence>
<feature type="domain" description="Type II secretion system protein GspF" evidence="9">
    <location>
        <begin position="69"/>
        <end position="189"/>
    </location>
</feature>
<dbReference type="PANTHER" id="PTHR30012:SF0">
    <property type="entry name" value="TYPE II SECRETION SYSTEM PROTEIN F-RELATED"/>
    <property type="match status" value="1"/>
</dbReference>
<dbReference type="InterPro" id="IPR003004">
    <property type="entry name" value="GspF/PilC"/>
</dbReference>
<gene>
    <name evidence="10" type="ORF">ENM15_07790</name>
</gene>
<feature type="transmembrane region" description="Helical" evidence="8">
    <location>
        <begin position="208"/>
        <end position="233"/>
    </location>
</feature>
<name>A0A7V6CEL1_9BACT</name>
<evidence type="ECO:0000256" key="1">
    <source>
        <dbReference type="ARBA" id="ARBA00004429"/>
    </source>
</evidence>
<protein>
    <submittedName>
        <fullName evidence="10">Type II secretion system F family protein</fullName>
    </submittedName>
</protein>
<dbReference type="PANTHER" id="PTHR30012">
    <property type="entry name" value="GENERAL SECRETION PATHWAY PROTEIN"/>
    <property type="match status" value="1"/>
</dbReference>
<organism evidence="10">
    <name type="scientific">Thermodesulfobacterium geofontis</name>
    <dbReference type="NCBI Taxonomy" id="1295609"/>
    <lineage>
        <taxon>Bacteria</taxon>
        <taxon>Pseudomonadati</taxon>
        <taxon>Thermodesulfobacteriota</taxon>
        <taxon>Thermodesulfobacteria</taxon>
        <taxon>Thermodesulfobacteriales</taxon>
        <taxon>Thermodesulfobacteriaceae</taxon>
        <taxon>Thermodesulfobacterium</taxon>
    </lineage>
</organism>
<keyword evidence="5 8" id="KW-0812">Transmembrane</keyword>
<comment type="similarity">
    <text evidence="2">Belongs to the GSP F family.</text>
</comment>
<keyword evidence="3" id="KW-1003">Cell membrane</keyword>
<dbReference type="GO" id="GO:0005886">
    <property type="term" value="C:plasma membrane"/>
    <property type="evidence" value="ECO:0007669"/>
    <property type="project" value="UniProtKB-SubCell"/>
</dbReference>
<feature type="transmembrane region" description="Helical" evidence="8">
    <location>
        <begin position="372"/>
        <end position="397"/>
    </location>
</feature>
<sequence>MLKEYQCTYIESSGVEKKVIILARDTKEAIKRLKEQGFVVTEIKEKTKKEISFTLRKGITQQDLYNVSNQLSILIRSGMKIDEALNLLASTSKKQKLKEVLTAINQEIKAGQSVAKAIEKHELFPSICISMIYVGESIGNLSTAFDNVAQYLKFQIELKREIINSLTYPFFLILASIATLIFMFNFIIPRFFAIFETTGKMPLPAKFVFTATAVFNIKVIFLLFAGILVFFLLKQYKIINLDTRKTMQITNKIPPIKSLLFYLELSRFCYSMHSMLKSGVEFIKAVKLSADIIQDGALRDTFLASINEIKKGKRISEVYSQIAILPDIFTNLVIVGDESGNLSEIFFELYQIFNDRFKTAIRRFLTLLEPTIIVFMGLIVGFIVISLILTVMNVGAIKF</sequence>
<reference evidence="10" key="1">
    <citation type="journal article" date="2020" name="mSystems">
        <title>Genome- and Community-Level Interaction Insights into Carbon Utilization and Element Cycling Functions of Hydrothermarchaeota in Hydrothermal Sediment.</title>
        <authorList>
            <person name="Zhou Z."/>
            <person name="Liu Y."/>
            <person name="Xu W."/>
            <person name="Pan J."/>
            <person name="Luo Z.H."/>
            <person name="Li M."/>
        </authorList>
    </citation>
    <scope>NUCLEOTIDE SEQUENCE [LARGE SCALE GENOMIC DNA]</scope>
    <source>
        <strain evidence="10">SpSt-106</strain>
    </source>
</reference>
<evidence type="ECO:0000256" key="2">
    <source>
        <dbReference type="ARBA" id="ARBA00005745"/>
    </source>
</evidence>
<dbReference type="Pfam" id="PF00482">
    <property type="entry name" value="T2SSF"/>
    <property type="match status" value="2"/>
</dbReference>
<accession>A0A7V6CEL1</accession>
<evidence type="ECO:0000259" key="9">
    <source>
        <dbReference type="Pfam" id="PF00482"/>
    </source>
</evidence>
<evidence type="ECO:0000256" key="5">
    <source>
        <dbReference type="ARBA" id="ARBA00022692"/>
    </source>
</evidence>
<evidence type="ECO:0000256" key="4">
    <source>
        <dbReference type="ARBA" id="ARBA00022519"/>
    </source>
</evidence>
<proteinExistence type="inferred from homology"/>
<dbReference type="FunFam" id="1.20.81.30:FF:000001">
    <property type="entry name" value="Type II secretion system protein F"/>
    <property type="match status" value="1"/>
</dbReference>
<keyword evidence="4" id="KW-0997">Cell inner membrane</keyword>
<comment type="caution">
    <text evidence="10">The sequence shown here is derived from an EMBL/GenBank/DDBJ whole genome shotgun (WGS) entry which is preliminary data.</text>
</comment>
<keyword evidence="7 8" id="KW-0472">Membrane</keyword>
<dbReference type="AlphaFoldDB" id="A0A7V6CEL1"/>
<keyword evidence="6 8" id="KW-1133">Transmembrane helix</keyword>